<keyword evidence="2" id="KW-1185">Reference proteome</keyword>
<protein>
    <submittedName>
        <fullName evidence="1">Uncharacterized protein</fullName>
    </submittedName>
</protein>
<dbReference type="OrthoDB" id="2523383at2759"/>
<sequence length="122" mass="13051">MFQVSSRPAQPTFDMQHHPITLPSVQLPRTLSRPAYAEVSPDVLAAIDPGLAQVPPEFARRSLHGRGDEMLASISALQIPRSVPKSRLPSSFEVALPYTASPPTHILAVFTSPSSKGPASDA</sequence>
<dbReference type="STRING" id="135208.A0A4Y9ZK62"/>
<feature type="non-terminal residue" evidence="1">
    <location>
        <position position="122"/>
    </location>
</feature>
<dbReference type="AlphaFoldDB" id="A0A4Y9ZK62"/>
<reference evidence="1 2" key="1">
    <citation type="submission" date="2019-02" db="EMBL/GenBank/DDBJ databases">
        <title>Genome sequencing of the rare red list fungi Hericium alpestre (H. flagellum).</title>
        <authorList>
            <person name="Buettner E."/>
            <person name="Kellner H."/>
        </authorList>
    </citation>
    <scope>NUCLEOTIDE SEQUENCE [LARGE SCALE GENOMIC DNA]</scope>
    <source>
        <strain evidence="1 2">DSM 108284</strain>
    </source>
</reference>
<evidence type="ECO:0000313" key="1">
    <source>
        <dbReference type="EMBL" id="TFY74241.1"/>
    </source>
</evidence>
<comment type="caution">
    <text evidence="1">The sequence shown here is derived from an EMBL/GenBank/DDBJ whole genome shotgun (WGS) entry which is preliminary data.</text>
</comment>
<accession>A0A4Y9ZK62</accession>
<dbReference type="Proteomes" id="UP000298061">
    <property type="component" value="Unassembled WGS sequence"/>
</dbReference>
<organism evidence="1 2">
    <name type="scientific">Hericium alpestre</name>
    <dbReference type="NCBI Taxonomy" id="135208"/>
    <lineage>
        <taxon>Eukaryota</taxon>
        <taxon>Fungi</taxon>
        <taxon>Dikarya</taxon>
        <taxon>Basidiomycota</taxon>
        <taxon>Agaricomycotina</taxon>
        <taxon>Agaricomycetes</taxon>
        <taxon>Russulales</taxon>
        <taxon>Hericiaceae</taxon>
        <taxon>Hericium</taxon>
    </lineage>
</organism>
<gene>
    <name evidence="1" type="ORF">EWM64_g9771</name>
</gene>
<evidence type="ECO:0000313" key="2">
    <source>
        <dbReference type="Proteomes" id="UP000298061"/>
    </source>
</evidence>
<name>A0A4Y9ZK62_9AGAM</name>
<dbReference type="EMBL" id="SFCI01002206">
    <property type="protein sequence ID" value="TFY74241.1"/>
    <property type="molecule type" value="Genomic_DNA"/>
</dbReference>
<proteinExistence type="predicted"/>